<dbReference type="GO" id="GO:0051537">
    <property type="term" value="F:2 iron, 2 sulfur cluster binding"/>
    <property type="evidence" value="ECO:0007669"/>
    <property type="project" value="UniProtKB-KW"/>
</dbReference>
<dbReference type="InterPro" id="IPR044043">
    <property type="entry name" value="VanA_C_cat"/>
</dbReference>
<evidence type="ECO:0000256" key="4">
    <source>
        <dbReference type="ARBA" id="ARBA00023004"/>
    </source>
</evidence>
<dbReference type="PANTHER" id="PTHR21266">
    <property type="entry name" value="IRON-SULFUR DOMAIN CONTAINING PROTEIN"/>
    <property type="match status" value="1"/>
</dbReference>
<feature type="domain" description="Rieske" evidence="6">
    <location>
        <begin position="115"/>
        <end position="215"/>
    </location>
</feature>
<accession>A0A3S2UT61</accession>
<protein>
    <recommendedName>
        <fullName evidence="6">Rieske domain-containing protein</fullName>
    </recommendedName>
</protein>
<dbReference type="SUPFAM" id="SSF55961">
    <property type="entry name" value="Bet v1-like"/>
    <property type="match status" value="1"/>
</dbReference>
<dbReference type="PROSITE" id="PS51296">
    <property type="entry name" value="RIESKE"/>
    <property type="match status" value="1"/>
</dbReference>
<dbReference type="OrthoDB" id="9800776at2"/>
<evidence type="ECO:0000259" key="6">
    <source>
        <dbReference type="PROSITE" id="PS51296"/>
    </source>
</evidence>
<evidence type="ECO:0000313" key="8">
    <source>
        <dbReference type="Proteomes" id="UP000282837"/>
    </source>
</evidence>
<gene>
    <name evidence="7" type="ORF">EOE18_06520</name>
</gene>
<dbReference type="InterPro" id="IPR050584">
    <property type="entry name" value="Cholesterol_7-desaturase"/>
</dbReference>
<dbReference type="Pfam" id="PF00355">
    <property type="entry name" value="Rieske"/>
    <property type="match status" value="1"/>
</dbReference>
<organism evidence="7 8">
    <name type="scientific">Novosphingobium umbonatum</name>
    <dbReference type="NCBI Taxonomy" id="1908524"/>
    <lineage>
        <taxon>Bacteria</taxon>
        <taxon>Pseudomonadati</taxon>
        <taxon>Pseudomonadota</taxon>
        <taxon>Alphaproteobacteria</taxon>
        <taxon>Sphingomonadales</taxon>
        <taxon>Sphingomonadaceae</taxon>
        <taxon>Novosphingobium</taxon>
    </lineage>
</organism>
<dbReference type="Pfam" id="PF19112">
    <property type="entry name" value="VanA_C"/>
    <property type="match status" value="1"/>
</dbReference>
<comment type="caution">
    <text evidence="7">The sequence shown here is derived from an EMBL/GenBank/DDBJ whole genome shotgun (WGS) entry which is preliminary data.</text>
</comment>
<dbReference type="SUPFAM" id="SSF50022">
    <property type="entry name" value="ISP domain"/>
    <property type="match status" value="1"/>
</dbReference>
<keyword evidence="4" id="KW-0408">Iron</keyword>
<keyword evidence="3" id="KW-0560">Oxidoreductase</keyword>
<keyword evidence="1" id="KW-0001">2Fe-2S</keyword>
<dbReference type="Gene3D" id="3.90.380.10">
    <property type="entry name" value="Naphthalene 1,2-dioxygenase Alpha Subunit, Chain A, domain 1"/>
    <property type="match status" value="1"/>
</dbReference>
<keyword evidence="2" id="KW-0479">Metal-binding</keyword>
<dbReference type="PANTHER" id="PTHR21266:SF60">
    <property type="entry name" value="3-KETOSTEROID-9-ALPHA-MONOOXYGENASE, OXYGENASE COMPONENT"/>
    <property type="match status" value="1"/>
</dbReference>
<evidence type="ECO:0000313" key="7">
    <source>
        <dbReference type="EMBL" id="RVU05645.1"/>
    </source>
</evidence>
<dbReference type="GO" id="GO:0046872">
    <property type="term" value="F:metal ion binding"/>
    <property type="evidence" value="ECO:0007669"/>
    <property type="project" value="UniProtKB-KW"/>
</dbReference>
<keyword evidence="5" id="KW-0411">Iron-sulfur</keyword>
<dbReference type="GO" id="GO:0016491">
    <property type="term" value="F:oxidoreductase activity"/>
    <property type="evidence" value="ECO:0007669"/>
    <property type="project" value="UniProtKB-KW"/>
</dbReference>
<dbReference type="InterPro" id="IPR017941">
    <property type="entry name" value="Rieske_2Fe-2S"/>
</dbReference>
<evidence type="ECO:0000256" key="3">
    <source>
        <dbReference type="ARBA" id="ARBA00023002"/>
    </source>
</evidence>
<dbReference type="AlphaFoldDB" id="A0A3S2UT61"/>
<name>A0A3S2UT61_9SPHN</name>
<keyword evidence="8" id="KW-1185">Reference proteome</keyword>
<evidence type="ECO:0000256" key="1">
    <source>
        <dbReference type="ARBA" id="ARBA00022714"/>
    </source>
</evidence>
<reference evidence="7 8" key="1">
    <citation type="submission" date="2019-01" db="EMBL/GenBank/DDBJ databases">
        <authorList>
            <person name="Chen W.-M."/>
        </authorList>
    </citation>
    <scope>NUCLEOTIDE SEQUENCE [LARGE SCALE GENOMIC DNA]</scope>
    <source>
        <strain evidence="7 8">FSY-9</strain>
    </source>
</reference>
<evidence type="ECO:0000256" key="2">
    <source>
        <dbReference type="ARBA" id="ARBA00022723"/>
    </source>
</evidence>
<evidence type="ECO:0000256" key="5">
    <source>
        <dbReference type="ARBA" id="ARBA00023014"/>
    </source>
</evidence>
<dbReference type="EMBL" id="SACO01000004">
    <property type="protein sequence ID" value="RVU05645.1"/>
    <property type="molecule type" value="Genomic_DNA"/>
</dbReference>
<proteinExistence type="predicted"/>
<dbReference type="Proteomes" id="UP000282837">
    <property type="component" value="Unassembled WGS sequence"/>
</dbReference>
<sequence>MPLLDPGGGRNRPRAGAFIAHLRKHIERGIEHPQPILGAIIANGLGADGSGAGRCNVVCGHVLPMTHPEGVGKDECFSIDKECWSIDKHGHKPCNRENAMYPLSVDQPYPRNQWWVAAYASEVGRDLLARDILGEPVILYRSAAGEALALAGICPHRAFPLAKGCLVGDAVQCGYHGFQFGPDGACQNVPSQSGVPQNARLRRYPVAERGGLIWIWTGAAERADPANIPDVASIGLGRPDWAVEEHPIKTVDGRYTLLIENLLDLSHVTFIHDKTIPGGEKVAAIPVSVIETQTSLTVQRRGENLPLNPLIKMQFPEQTGPVHQHFDSEYLGPCMIRTGGAMYDAATGAELGIQNYIHIITPASPTRMHYMVMTARNFGIDQPHLGEIQIGMGSRIQPEDIDAIEAIERVLQSGATMPQEISARVDNGALKVRRRLEAQIRAEAA</sequence>
<dbReference type="InterPro" id="IPR036922">
    <property type="entry name" value="Rieske_2Fe-2S_sf"/>
</dbReference>
<dbReference type="Gene3D" id="2.102.10.10">
    <property type="entry name" value="Rieske [2Fe-2S] iron-sulphur domain"/>
    <property type="match status" value="1"/>
</dbReference>